<evidence type="ECO:0000313" key="2">
    <source>
        <dbReference type="EMBL" id="HJA78499.1"/>
    </source>
</evidence>
<feature type="transmembrane region" description="Helical" evidence="1">
    <location>
        <begin position="86"/>
        <end position="106"/>
    </location>
</feature>
<dbReference type="Proteomes" id="UP000823821">
    <property type="component" value="Unassembled WGS sequence"/>
</dbReference>
<gene>
    <name evidence="2" type="ORF">H9784_02855</name>
</gene>
<dbReference type="AlphaFoldDB" id="A0A9D2HMM0"/>
<sequence>MCSDSLASAIEKRLLTVDGMKAVDQPGPGTLVVRVDVRDLYLAGMTRKNYLKSAGAALAFATVGTVGGAIAGGAQEAGFFDTSSDTVLGATIGGLVGAVSGLVYGFSMSNQKEIWAVRAGVGLAWDEQPEQLEELVVSTGTTGPDSSEEAAGYLEERLAQRIRDAITAPS</sequence>
<keyword evidence="1" id="KW-0812">Transmembrane</keyword>
<organism evidence="2 3">
    <name type="scientific">Candidatus Desulfovibrio intestinavium</name>
    <dbReference type="NCBI Taxonomy" id="2838534"/>
    <lineage>
        <taxon>Bacteria</taxon>
        <taxon>Pseudomonadati</taxon>
        <taxon>Thermodesulfobacteriota</taxon>
        <taxon>Desulfovibrionia</taxon>
        <taxon>Desulfovibrionales</taxon>
        <taxon>Desulfovibrionaceae</taxon>
        <taxon>Desulfovibrio</taxon>
    </lineage>
</organism>
<dbReference type="EMBL" id="DWZD01000019">
    <property type="protein sequence ID" value="HJA78499.1"/>
    <property type="molecule type" value="Genomic_DNA"/>
</dbReference>
<keyword evidence="1" id="KW-1133">Transmembrane helix</keyword>
<accession>A0A9D2HMM0</accession>
<proteinExistence type="predicted"/>
<evidence type="ECO:0000256" key="1">
    <source>
        <dbReference type="SAM" id="Phobius"/>
    </source>
</evidence>
<evidence type="ECO:0000313" key="3">
    <source>
        <dbReference type="Proteomes" id="UP000823821"/>
    </source>
</evidence>
<feature type="transmembrane region" description="Helical" evidence="1">
    <location>
        <begin position="54"/>
        <end position="74"/>
    </location>
</feature>
<reference evidence="2" key="1">
    <citation type="journal article" date="2021" name="PeerJ">
        <title>Extensive microbial diversity within the chicken gut microbiome revealed by metagenomics and culture.</title>
        <authorList>
            <person name="Gilroy R."/>
            <person name="Ravi A."/>
            <person name="Getino M."/>
            <person name="Pursley I."/>
            <person name="Horton D.L."/>
            <person name="Alikhan N.F."/>
            <person name="Baker D."/>
            <person name="Gharbi K."/>
            <person name="Hall N."/>
            <person name="Watson M."/>
            <person name="Adriaenssens E.M."/>
            <person name="Foster-Nyarko E."/>
            <person name="Jarju S."/>
            <person name="Secka A."/>
            <person name="Antonio M."/>
            <person name="Oren A."/>
            <person name="Chaudhuri R.R."/>
            <person name="La Ragione R."/>
            <person name="Hildebrand F."/>
            <person name="Pallen M.J."/>
        </authorList>
    </citation>
    <scope>NUCLEOTIDE SEQUENCE</scope>
    <source>
        <strain evidence="2">5032</strain>
    </source>
</reference>
<reference evidence="2" key="2">
    <citation type="submission" date="2021-04" db="EMBL/GenBank/DDBJ databases">
        <authorList>
            <person name="Gilroy R."/>
        </authorList>
    </citation>
    <scope>NUCLEOTIDE SEQUENCE</scope>
    <source>
        <strain evidence="2">5032</strain>
    </source>
</reference>
<protein>
    <submittedName>
        <fullName evidence="2">Uncharacterized protein</fullName>
    </submittedName>
</protein>
<keyword evidence="1" id="KW-0472">Membrane</keyword>
<name>A0A9D2HMM0_9BACT</name>
<comment type="caution">
    <text evidence="2">The sequence shown here is derived from an EMBL/GenBank/DDBJ whole genome shotgun (WGS) entry which is preliminary data.</text>
</comment>